<comment type="caution">
    <text evidence="2">The sequence shown here is derived from an EMBL/GenBank/DDBJ whole genome shotgun (WGS) entry which is preliminary data.</text>
</comment>
<keyword evidence="3" id="KW-1185">Reference proteome</keyword>
<proteinExistence type="predicted"/>
<name>A0A9P6TBV6_9BASI</name>
<feature type="region of interest" description="Disordered" evidence="1">
    <location>
        <begin position="1"/>
        <end position="24"/>
    </location>
</feature>
<gene>
    <name evidence="2" type="ORF">CROQUDRAFT_93125</name>
</gene>
<reference evidence="2" key="1">
    <citation type="submission" date="2013-11" db="EMBL/GenBank/DDBJ databases">
        <title>Genome sequence of the fusiform rust pathogen reveals effectors for host alternation and coevolution with pine.</title>
        <authorList>
            <consortium name="DOE Joint Genome Institute"/>
            <person name="Smith K."/>
            <person name="Pendleton A."/>
            <person name="Kubisiak T."/>
            <person name="Anderson C."/>
            <person name="Salamov A."/>
            <person name="Aerts A."/>
            <person name="Riley R."/>
            <person name="Clum A."/>
            <person name="Lindquist E."/>
            <person name="Ence D."/>
            <person name="Campbell M."/>
            <person name="Kronenberg Z."/>
            <person name="Feau N."/>
            <person name="Dhillon B."/>
            <person name="Hamelin R."/>
            <person name="Burleigh J."/>
            <person name="Smith J."/>
            <person name="Yandell M."/>
            <person name="Nelson C."/>
            <person name="Grigoriev I."/>
            <person name="Davis J."/>
        </authorList>
    </citation>
    <scope>NUCLEOTIDE SEQUENCE</scope>
    <source>
        <strain evidence="2">G11</strain>
    </source>
</reference>
<accession>A0A9P6TBV6</accession>
<dbReference type="AlphaFoldDB" id="A0A9P6TBV6"/>
<sequence>MTDPPFGLGKLRQHGENENIPFGRKIGENVHGRRALPDEKRDFSLAGVNRAITAVRFESGWRRSHHRLPFAAASPVYAVTDCANETLNARRSGVDRLPQFWRAE</sequence>
<dbReference type="Proteomes" id="UP000886653">
    <property type="component" value="Unassembled WGS sequence"/>
</dbReference>
<organism evidence="2 3">
    <name type="scientific">Cronartium quercuum f. sp. fusiforme G11</name>
    <dbReference type="NCBI Taxonomy" id="708437"/>
    <lineage>
        <taxon>Eukaryota</taxon>
        <taxon>Fungi</taxon>
        <taxon>Dikarya</taxon>
        <taxon>Basidiomycota</taxon>
        <taxon>Pucciniomycotina</taxon>
        <taxon>Pucciniomycetes</taxon>
        <taxon>Pucciniales</taxon>
        <taxon>Coleosporiaceae</taxon>
        <taxon>Cronartium</taxon>
    </lineage>
</organism>
<protein>
    <submittedName>
        <fullName evidence="2">Uncharacterized protein</fullName>
    </submittedName>
</protein>
<dbReference type="EMBL" id="MU167266">
    <property type="protein sequence ID" value="KAG0146079.1"/>
    <property type="molecule type" value="Genomic_DNA"/>
</dbReference>
<evidence type="ECO:0000313" key="3">
    <source>
        <dbReference type="Proteomes" id="UP000886653"/>
    </source>
</evidence>
<evidence type="ECO:0000313" key="2">
    <source>
        <dbReference type="EMBL" id="KAG0146079.1"/>
    </source>
</evidence>
<evidence type="ECO:0000256" key="1">
    <source>
        <dbReference type="SAM" id="MobiDB-lite"/>
    </source>
</evidence>